<organism evidence="1 2">
    <name type="scientific">Punica granatum</name>
    <name type="common">Pomegranate</name>
    <dbReference type="NCBI Taxonomy" id="22663"/>
    <lineage>
        <taxon>Eukaryota</taxon>
        <taxon>Viridiplantae</taxon>
        <taxon>Streptophyta</taxon>
        <taxon>Embryophyta</taxon>
        <taxon>Tracheophyta</taxon>
        <taxon>Spermatophyta</taxon>
        <taxon>Magnoliopsida</taxon>
        <taxon>eudicotyledons</taxon>
        <taxon>Gunneridae</taxon>
        <taxon>Pentapetalae</taxon>
        <taxon>rosids</taxon>
        <taxon>malvids</taxon>
        <taxon>Myrtales</taxon>
        <taxon>Lythraceae</taxon>
        <taxon>Punica</taxon>
    </lineage>
</organism>
<evidence type="ECO:0000313" key="1">
    <source>
        <dbReference type="EMBL" id="PKI51777.1"/>
    </source>
</evidence>
<proteinExistence type="predicted"/>
<gene>
    <name evidence="1" type="ORF">CRG98_027825</name>
</gene>
<reference evidence="1 2" key="1">
    <citation type="submission" date="2017-11" db="EMBL/GenBank/DDBJ databases">
        <title>De-novo sequencing of pomegranate (Punica granatum L.) genome.</title>
        <authorList>
            <person name="Akparov Z."/>
            <person name="Amiraslanov A."/>
            <person name="Hajiyeva S."/>
            <person name="Abbasov M."/>
            <person name="Kaur K."/>
            <person name="Hamwieh A."/>
            <person name="Solovyev V."/>
            <person name="Salamov A."/>
            <person name="Braich B."/>
            <person name="Kosarev P."/>
            <person name="Mahmoud A."/>
            <person name="Hajiyev E."/>
            <person name="Babayeva S."/>
            <person name="Izzatullayeva V."/>
            <person name="Mammadov A."/>
            <person name="Mammadov A."/>
            <person name="Sharifova S."/>
            <person name="Ojaghi J."/>
            <person name="Eynullazada K."/>
            <person name="Bayramov B."/>
            <person name="Abdulazimova A."/>
            <person name="Shahmuradov I."/>
        </authorList>
    </citation>
    <scope>NUCLEOTIDE SEQUENCE [LARGE SCALE GENOMIC DNA]</scope>
    <source>
        <strain evidence="2">cv. AG2017</strain>
        <tissue evidence="1">Leaf</tissue>
    </source>
</reference>
<comment type="caution">
    <text evidence="1">The sequence shown here is derived from an EMBL/GenBank/DDBJ whole genome shotgun (WGS) entry which is preliminary data.</text>
</comment>
<dbReference type="AlphaFoldDB" id="A0A2I0J6C8"/>
<dbReference type="Proteomes" id="UP000233551">
    <property type="component" value="Unassembled WGS sequence"/>
</dbReference>
<protein>
    <submittedName>
        <fullName evidence="1">Uncharacterized protein</fullName>
    </submittedName>
</protein>
<sequence>MPNLRRLKSGYTSPLWTTSRRSDRFLGSFEVYFIPLDPGNLPALDIQVAKWYVATFSHVRPSRVLGKVNTPKPRCISSRIACLNEIKIQARNARAYTTRLGKVNTPKPRCISSRIACLNEIKIQEFKSRDRLEGRTPDNNLKVKMDPVQKFKIERDPKQRFEVGIDPGDGPLTRM</sequence>
<keyword evidence="2" id="KW-1185">Reference proteome</keyword>
<dbReference type="EMBL" id="PGOL01001992">
    <property type="protein sequence ID" value="PKI51777.1"/>
    <property type="molecule type" value="Genomic_DNA"/>
</dbReference>
<name>A0A2I0J6C8_PUNGR</name>
<evidence type="ECO:0000313" key="2">
    <source>
        <dbReference type="Proteomes" id="UP000233551"/>
    </source>
</evidence>
<accession>A0A2I0J6C8</accession>